<dbReference type="Proteomes" id="UP000765509">
    <property type="component" value="Unassembled WGS sequence"/>
</dbReference>
<evidence type="ECO:0000313" key="2">
    <source>
        <dbReference type="Proteomes" id="UP000765509"/>
    </source>
</evidence>
<proteinExistence type="predicted"/>
<comment type="caution">
    <text evidence="1">The sequence shown here is derived from an EMBL/GenBank/DDBJ whole genome shotgun (WGS) entry which is preliminary data.</text>
</comment>
<organism evidence="1 2">
    <name type="scientific">Austropuccinia psidii MF-1</name>
    <dbReference type="NCBI Taxonomy" id="1389203"/>
    <lineage>
        <taxon>Eukaryota</taxon>
        <taxon>Fungi</taxon>
        <taxon>Dikarya</taxon>
        <taxon>Basidiomycota</taxon>
        <taxon>Pucciniomycotina</taxon>
        <taxon>Pucciniomycetes</taxon>
        <taxon>Pucciniales</taxon>
        <taxon>Sphaerophragmiaceae</taxon>
        <taxon>Austropuccinia</taxon>
    </lineage>
</organism>
<protein>
    <submittedName>
        <fullName evidence="1">Uncharacterized protein</fullName>
    </submittedName>
</protein>
<sequence>MPPKLPPSPPSSLLTLPQSISSCGTLKISLLTPSPTHLILFSDYHPYALAVASQHASNTSPHIHPHHSLCSHTPAPACPPEMPPMLPPISALITTYASTPLPLTIHMLLWSPQDISPMPLSTLLTPPTTCLILTLSQFPPNMPLTLLPHRPNPQCHLPSLCSCNTLKMRLQCPPISSLATPYTSAPLPHLLCRLQSLHSSPQHMLPMPPLTPLIPNPLSAAYHPYAQVLDP</sequence>
<dbReference type="PROSITE" id="PS51257">
    <property type="entry name" value="PROKAR_LIPOPROTEIN"/>
    <property type="match status" value="1"/>
</dbReference>
<dbReference type="EMBL" id="AVOT02012620">
    <property type="protein sequence ID" value="MBW0494524.1"/>
    <property type="molecule type" value="Genomic_DNA"/>
</dbReference>
<accession>A0A9Q3D0H8</accession>
<keyword evidence="2" id="KW-1185">Reference proteome</keyword>
<evidence type="ECO:0000313" key="1">
    <source>
        <dbReference type="EMBL" id="MBW0494524.1"/>
    </source>
</evidence>
<reference evidence="1" key="1">
    <citation type="submission" date="2021-03" db="EMBL/GenBank/DDBJ databases">
        <title>Draft genome sequence of rust myrtle Austropuccinia psidii MF-1, a brazilian biotype.</title>
        <authorList>
            <person name="Quecine M.C."/>
            <person name="Pachon D.M.R."/>
            <person name="Bonatelli M.L."/>
            <person name="Correr F.H."/>
            <person name="Franceschini L.M."/>
            <person name="Leite T.F."/>
            <person name="Margarido G.R.A."/>
            <person name="Almeida C.A."/>
            <person name="Ferrarezi J.A."/>
            <person name="Labate C.A."/>
        </authorList>
    </citation>
    <scope>NUCLEOTIDE SEQUENCE</scope>
    <source>
        <strain evidence="1">MF-1</strain>
    </source>
</reference>
<name>A0A9Q3D0H8_9BASI</name>
<dbReference type="AlphaFoldDB" id="A0A9Q3D0H8"/>
<gene>
    <name evidence="1" type="ORF">O181_034239</name>
</gene>